<dbReference type="PANTHER" id="PTHR23517:SF2">
    <property type="entry name" value="MULTIDRUG RESISTANCE PROTEIN MDTH"/>
    <property type="match status" value="1"/>
</dbReference>
<comment type="subcellular location">
    <subcellularLocation>
        <location evidence="1">Cell membrane</location>
        <topology evidence="1">Multi-pass membrane protein</topology>
    </subcellularLocation>
</comment>
<feature type="transmembrane region" description="Helical" evidence="7">
    <location>
        <begin position="140"/>
        <end position="164"/>
    </location>
</feature>
<dbReference type="PANTHER" id="PTHR23517">
    <property type="entry name" value="RESISTANCE PROTEIN MDTM, PUTATIVE-RELATED-RELATED"/>
    <property type="match status" value="1"/>
</dbReference>
<feature type="transmembrane region" description="Helical" evidence="7">
    <location>
        <begin position="106"/>
        <end position="128"/>
    </location>
</feature>
<dbReference type="InterPro" id="IPR020846">
    <property type="entry name" value="MFS_dom"/>
</dbReference>
<feature type="transmembrane region" description="Helical" evidence="7">
    <location>
        <begin position="309"/>
        <end position="330"/>
    </location>
</feature>
<evidence type="ECO:0000256" key="1">
    <source>
        <dbReference type="ARBA" id="ARBA00004651"/>
    </source>
</evidence>
<gene>
    <name evidence="9" type="ORF">ACFPET_05670</name>
</gene>
<feature type="transmembrane region" description="Helical" evidence="7">
    <location>
        <begin position="378"/>
        <end position="399"/>
    </location>
</feature>
<keyword evidence="6 7" id="KW-0472">Membrane</keyword>
<feature type="transmembrane region" description="Helical" evidence="7">
    <location>
        <begin position="351"/>
        <end position="372"/>
    </location>
</feature>
<dbReference type="Pfam" id="PF07690">
    <property type="entry name" value="MFS_1"/>
    <property type="match status" value="1"/>
</dbReference>
<dbReference type="Gene3D" id="1.20.1250.20">
    <property type="entry name" value="MFS general substrate transporter like domains"/>
    <property type="match status" value="1"/>
</dbReference>
<protein>
    <submittedName>
        <fullName evidence="9">MFS transporter</fullName>
    </submittedName>
</protein>
<dbReference type="InterPro" id="IPR011701">
    <property type="entry name" value="MFS"/>
</dbReference>
<dbReference type="Proteomes" id="UP001595823">
    <property type="component" value="Unassembled WGS sequence"/>
</dbReference>
<feature type="transmembrane region" description="Helical" evidence="7">
    <location>
        <begin position="211"/>
        <end position="234"/>
    </location>
</feature>
<dbReference type="SUPFAM" id="SSF103473">
    <property type="entry name" value="MFS general substrate transporter"/>
    <property type="match status" value="1"/>
</dbReference>
<evidence type="ECO:0000256" key="6">
    <source>
        <dbReference type="ARBA" id="ARBA00023136"/>
    </source>
</evidence>
<evidence type="ECO:0000256" key="7">
    <source>
        <dbReference type="SAM" id="Phobius"/>
    </source>
</evidence>
<proteinExistence type="predicted"/>
<evidence type="ECO:0000313" key="9">
    <source>
        <dbReference type="EMBL" id="MFC4334682.1"/>
    </source>
</evidence>
<evidence type="ECO:0000313" key="10">
    <source>
        <dbReference type="Proteomes" id="UP001595823"/>
    </source>
</evidence>
<evidence type="ECO:0000256" key="5">
    <source>
        <dbReference type="ARBA" id="ARBA00022989"/>
    </source>
</evidence>
<keyword evidence="2" id="KW-0813">Transport</keyword>
<dbReference type="InterPro" id="IPR050171">
    <property type="entry name" value="MFS_Transporters"/>
</dbReference>
<evidence type="ECO:0000256" key="2">
    <source>
        <dbReference type="ARBA" id="ARBA00022448"/>
    </source>
</evidence>
<keyword evidence="10" id="KW-1185">Reference proteome</keyword>
<keyword evidence="3" id="KW-1003">Cell membrane</keyword>
<reference evidence="10" key="1">
    <citation type="journal article" date="2019" name="Int. J. Syst. Evol. Microbiol.">
        <title>The Global Catalogue of Microorganisms (GCM) 10K type strain sequencing project: providing services to taxonomists for standard genome sequencing and annotation.</title>
        <authorList>
            <consortium name="The Broad Institute Genomics Platform"/>
            <consortium name="The Broad Institute Genome Sequencing Center for Infectious Disease"/>
            <person name="Wu L."/>
            <person name="Ma J."/>
        </authorList>
    </citation>
    <scope>NUCLEOTIDE SEQUENCE [LARGE SCALE GENOMIC DNA]</scope>
    <source>
        <strain evidence="10">IBRC-M 10908</strain>
    </source>
</reference>
<feature type="transmembrane region" description="Helical" evidence="7">
    <location>
        <begin position="44"/>
        <end position="61"/>
    </location>
</feature>
<keyword evidence="5 7" id="KW-1133">Transmembrane helix</keyword>
<feature type="transmembrane region" description="Helical" evidence="7">
    <location>
        <begin position="278"/>
        <end position="297"/>
    </location>
</feature>
<name>A0ABV8TW30_9ACTN</name>
<feature type="transmembrane region" description="Helical" evidence="7">
    <location>
        <begin position="170"/>
        <end position="190"/>
    </location>
</feature>
<evidence type="ECO:0000256" key="3">
    <source>
        <dbReference type="ARBA" id="ARBA00022475"/>
    </source>
</evidence>
<feature type="transmembrane region" description="Helical" evidence="7">
    <location>
        <begin position="246"/>
        <end position="266"/>
    </location>
</feature>
<dbReference type="RefSeq" id="WP_380618620.1">
    <property type="nucleotide sequence ID" value="NZ_JBHSDK010000008.1"/>
</dbReference>
<evidence type="ECO:0000259" key="8">
    <source>
        <dbReference type="PROSITE" id="PS50850"/>
    </source>
</evidence>
<dbReference type="EMBL" id="JBHSDK010000008">
    <property type="protein sequence ID" value="MFC4334682.1"/>
    <property type="molecule type" value="Genomic_DNA"/>
</dbReference>
<sequence>MMRSTIRSFSTFSHPARLLMVNQFGINAGFYMLMPFLAAHLSSGLGLAGAVVGFLLGLRNFSQQGMFAVGGALTDRFGPRPLIIAGCALRVAGFACLGLSQSLPGLLAGVLLVGGAGALFNPAVRTYLAEEAGERRVEAFACFNVFFQAGMLVGPVAGLALTAWDFTASALGAAAIFAVLTLLQLAFLPGRDDSRDGGRETVPWKAMARNRAYVAFTAVMAAVYLLNFQVYLAYPLALRDAGWDGTALATATAALFAVFGAVTIAFQVPLSGWCRRRLGGGATMTAGIVLLSGSFLVPPLLSTTDLGAAGTFAGVLASGVALTLATAMVFPVEMDTVVALSGGRSVGRHYGVYQTVGGIGITAGNMVGGQVLDAWGTTAMWLCFAGIGALASAGMALLVSRGAIPLREREPVAV</sequence>
<keyword evidence="4 7" id="KW-0812">Transmembrane</keyword>
<dbReference type="PROSITE" id="PS50850">
    <property type="entry name" value="MFS"/>
    <property type="match status" value="1"/>
</dbReference>
<organism evidence="9 10">
    <name type="scientific">Salininema proteolyticum</name>
    <dbReference type="NCBI Taxonomy" id="1607685"/>
    <lineage>
        <taxon>Bacteria</taxon>
        <taxon>Bacillati</taxon>
        <taxon>Actinomycetota</taxon>
        <taxon>Actinomycetes</taxon>
        <taxon>Glycomycetales</taxon>
        <taxon>Glycomycetaceae</taxon>
        <taxon>Salininema</taxon>
    </lineage>
</organism>
<comment type="caution">
    <text evidence="9">The sequence shown here is derived from an EMBL/GenBank/DDBJ whole genome shotgun (WGS) entry which is preliminary data.</text>
</comment>
<feature type="domain" description="Major facilitator superfamily (MFS) profile" evidence="8">
    <location>
        <begin position="1"/>
        <end position="403"/>
    </location>
</feature>
<evidence type="ECO:0000256" key="4">
    <source>
        <dbReference type="ARBA" id="ARBA00022692"/>
    </source>
</evidence>
<dbReference type="InterPro" id="IPR036259">
    <property type="entry name" value="MFS_trans_sf"/>
</dbReference>
<accession>A0ABV8TW30</accession>